<organism evidence="14 15">
    <name type="scientific">Laodelphax striatellus</name>
    <name type="common">Small brown planthopper</name>
    <name type="synonym">Delphax striatella</name>
    <dbReference type="NCBI Taxonomy" id="195883"/>
    <lineage>
        <taxon>Eukaryota</taxon>
        <taxon>Metazoa</taxon>
        <taxon>Ecdysozoa</taxon>
        <taxon>Arthropoda</taxon>
        <taxon>Hexapoda</taxon>
        <taxon>Insecta</taxon>
        <taxon>Pterygota</taxon>
        <taxon>Neoptera</taxon>
        <taxon>Paraneoptera</taxon>
        <taxon>Hemiptera</taxon>
        <taxon>Auchenorrhyncha</taxon>
        <taxon>Fulgoroidea</taxon>
        <taxon>Delphacidae</taxon>
        <taxon>Criomorphinae</taxon>
        <taxon>Laodelphax</taxon>
    </lineage>
</organism>
<sequence>MFQGAPLTASFPHFFDAPEFQNDVIGLNPDKAKHATYGILQEASGVPLEARRRIQISIELKKIPYVGVTNKLKGYMCPLVWIEEAFDLEGDLLSMVKYQLVLGLTAMSAVKWGLLILGAGLSVFGGVGKYMNGPNWKKMGRGDSGQPPQNPPDLSKVEEGEKYQKFQNPKTDNQSRSIMFYKEKFSKTDSSIQTEPLFYAVRNGKTLQPQKVVMEDRPTQKHRQEMQTIIPLYSTEVEPDSQSQPIQDYRNNVKPRLDSPENMDHRFPLLNIVNGDEIPGYQGSKSRTIDGVEYETYVNREIAGETKQGGSNSVGNRGILEKQMLKSREDVVSKVENESQFLRKSRSEMEDDLKLKADIKKLNARLNVLERMKENLSKASEDRGKVKKEVAAKKEVDYSTKMSGRDNYVENNLRLEREAEELGIDRKLFRSENGGFLDEALKTRNLKLEEEARKLRVELNVLKGLKNGQFPPKNTRRDDWAQTDEPVSLNLYNVESNNNSTRGIIKKPSDVGSQPVVISKPSVRFQQKVDLNGIHVGDKVFLETQNRRNEVDDDLGYSLNSREKFFSLAGVVNFDKIEEKGEELEREVGNIGKESVIERTNGKAGRKVDIMDNVGDLERVNDSEKYVKNLERETDFENNYGGNVERKMGNGNNDKNSGLGTGLATGKGSETGTNIERGTNVDRGTNMERGTKFNTITNVGLMNIGTEKTQSMKPVESDNFNTGGHNRILSKSQANNAITRIQGDPSLKMTLHESMQISSSRKFENEVLKVLRGDVRSEMKGYGISGDGSEGKSPQKSVEPMGNSGNFSKNNVGDVKQVNVVQNVGKVGAITVENLPRKIEEFSRMKSLSSEDESERLRQKYYDQLNTPPSKRRKIQISSSTEDSDQVGTEETTLDEDSNFEELDEKLRKLSPETEREEKDKLPDLKKVKIKKNWKKVLTIVHTSRQIYNYRQLEKRQLFGESVEDYREDPNLEDVEGNEDKTQETRKISRSNSIDTDSIEDYDSLSRSVDNISADNTPSISIDNTPSMSRSIENTPSMSRRRPSLKYLDRVESIDSLLDSEGMSDAKITLTGAFSGGILRRRLSRESSLSDDNV</sequence>
<keyword evidence="4" id="KW-0716">Sensory transduction</keyword>
<feature type="coiled-coil region" evidence="12">
    <location>
        <begin position="332"/>
        <end position="465"/>
    </location>
</feature>
<evidence type="ECO:0000256" key="3">
    <source>
        <dbReference type="ARBA" id="ARBA00022475"/>
    </source>
</evidence>
<reference evidence="14 15" key="1">
    <citation type="journal article" date="2017" name="Gigascience">
        <title>Genome sequence of the small brown planthopper, Laodelphax striatellus.</title>
        <authorList>
            <person name="Zhu J."/>
            <person name="Jiang F."/>
            <person name="Wang X."/>
            <person name="Yang P."/>
            <person name="Bao Y."/>
            <person name="Zhao W."/>
            <person name="Wang W."/>
            <person name="Lu H."/>
            <person name="Wang Q."/>
            <person name="Cui N."/>
            <person name="Li J."/>
            <person name="Chen X."/>
            <person name="Luo L."/>
            <person name="Yu J."/>
            <person name="Kang L."/>
            <person name="Cui F."/>
        </authorList>
    </citation>
    <scope>NUCLEOTIDE SEQUENCE [LARGE SCALE GENOMIC DNA]</scope>
    <source>
        <strain evidence="14">Lst14</strain>
    </source>
</reference>
<comment type="similarity">
    <text evidence="2">Belongs to the CD36 family.</text>
</comment>
<dbReference type="STRING" id="195883.A0A482X7G9"/>
<protein>
    <submittedName>
        <fullName evidence="14">Uncharacterized protein</fullName>
    </submittedName>
</protein>
<keyword evidence="11" id="KW-0325">Glycoprotein</keyword>
<keyword evidence="5" id="KW-0812">Transmembrane</keyword>
<feature type="region of interest" description="Disordered" evidence="13">
    <location>
        <begin position="964"/>
        <end position="994"/>
    </location>
</feature>
<feature type="compositionally biased region" description="Basic and acidic residues" evidence="13">
    <location>
        <begin position="905"/>
        <end position="920"/>
    </location>
</feature>
<accession>A0A482X7G9</accession>
<dbReference type="OrthoDB" id="6596195at2759"/>
<evidence type="ECO:0000256" key="1">
    <source>
        <dbReference type="ARBA" id="ARBA00004651"/>
    </source>
</evidence>
<keyword evidence="15" id="KW-1185">Reference proteome</keyword>
<evidence type="ECO:0000256" key="6">
    <source>
        <dbReference type="ARBA" id="ARBA00022725"/>
    </source>
</evidence>
<feature type="region of interest" description="Disordered" evidence="13">
    <location>
        <begin position="637"/>
        <end position="688"/>
    </location>
</feature>
<evidence type="ECO:0000256" key="13">
    <source>
        <dbReference type="SAM" id="MobiDB-lite"/>
    </source>
</evidence>
<gene>
    <name evidence="14" type="ORF">LSTR_LSTR015952</name>
</gene>
<evidence type="ECO:0000256" key="12">
    <source>
        <dbReference type="SAM" id="Coils"/>
    </source>
</evidence>
<evidence type="ECO:0000256" key="10">
    <source>
        <dbReference type="ARBA" id="ARBA00023170"/>
    </source>
</evidence>
<dbReference type="PANTHER" id="PTHR11923:SF69">
    <property type="entry name" value="SENSORY NEURON MEMBRANE PROTEIN 1"/>
    <property type="match status" value="1"/>
</dbReference>
<keyword evidence="6" id="KW-0552">Olfaction</keyword>
<evidence type="ECO:0000256" key="8">
    <source>
        <dbReference type="ARBA" id="ARBA00023136"/>
    </source>
</evidence>
<feature type="compositionally biased region" description="Basic and acidic residues" evidence="13">
    <location>
        <begin position="978"/>
        <end position="987"/>
    </location>
</feature>
<feature type="region of interest" description="Disordered" evidence="13">
    <location>
        <begin position="780"/>
        <end position="810"/>
    </location>
</feature>
<dbReference type="InParanoid" id="A0A482X7G9"/>
<feature type="region of interest" description="Disordered" evidence="13">
    <location>
        <begin position="861"/>
        <end position="920"/>
    </location>
</feature>
<comment type="subcellular location">
    <subcellularLocation>
        <location evidence="1">Cell membrane</location>
        <topology evidence="1">Multi-pass membrane protein</topology>
    </subcellularLocation>
</comment>
<keyword evidence="3" id="KW-1003">Cell membrane</keyword>
<feature type="region of interest" description="Disordered" evidence="13">
    <location>
        <begin position="1009"/>
        <end position="1041"/>
    </location>
</feature>
<comment type="caution">
    <text evidence="14">The sequence shown here is derived from an EMBL/GenBank/DDBJ whole genome shotgun (WGS) entry which is preliminary data.</text>
</comment>
<evidence type="ECO:0000256" key="2">
    <source>
        <dbReference type="ARBA" id="ARBA00010532"/>
    </source>
</evidence>
<evidence type="ECO:0000313" key="15">
    <source>
        <dbReference type="Proteomes" id="UP000291343"/>
    </source>
</evidence>
<evidence type="ECO:0000313" key="14">
    <source>
        <dbReference type="EMBL" id="RZF41637.1"/>
    </source>
</evidence>
<evidence type="ECO:0000256" key="7">
    <source>
        <dbReference type="ARBA" id="ARBA00022989"/>
    </source>
</evidence>
<keyword evidence="7" id="KW-1133">Transmembrane helix</keyword>
<dbReference type="InterPro" id="IPR002159">
    <property type="entry name" value="CD36_fam"/>
</dbReference>
<dbReference type="GO" id="GO:0007608">
    <property type="term" value="P:sensory perception of smell"/>
    <property type="evidence" value="ECO:0007669"/>
    <property type="project" value="UniProtKB-KW"/>
</dbReference>
<evidence type="ECO:0000256" key="11">
    <source>
        <dbReference type="ARBA" id="ARBA00023180"/>
    </source>
</evidence>
<keyword evidence="9" id="KW-1015">Disulfide bond</keyword>
<dbReference type="GO" id="GO:0005886">
    <property type="term" value="C:plasma membrane"/>
    <property type="evidence" value="ECO:0007669"/>
    <property type="project" value="UniProtKB-SubCell"/>
</dbReference>
<keyword evidence="12" id="KW-0175">Coiled coil</keyword>
<feature type="region of interest" description="Disordered" evidence="13">
    <location>
        <begin position="137"/>
        <end position="156"/>
    </location>
</feature>
<dbReference type="Pfam" id="PF01130">
    <property type="entry name" value="CD36"/>
    <property type="match status" value="1"/>
</dbReference>
<dbReference type="PANTHER" id="PTHR11923">
    <property type="entry name" value="SCAVENGER RECEPTOR CLASS B TYPE-1 SR-B1"/>
    <property type="match status" value="1"/>
</dbReference>
<feature type="compositionally biased region" description="Acidic residues" evidence="13">
    <location>
        <begin position="892"/>
        <end position="904"/>
    </location>
</feature>
<feature type="compositionally biased region" description="Polar residues" evidence="13">
    <location>
        <begin position="876"/>
        <end position="891"/>
    </location>
</feature>
<dbReference type="AlphaFoldDB" id="A0A482X7G9"/>
<evidence type="ECO:0000256" key="9">
    <source>
        <dbReference type="ARBA" id="ARBA00023157"/>
    </source>
</evidence>
<dbReference type="EMBL" id="QKKF02016692">
    <property type="protein sequence ID" value="RZF41637.1"/>
    <property type="molecule type" value="Genomic_DNA"/>
</dbReference>
<dbReference type="Proteomes" id="UP000291343">
    <property type="component" value="Unassembled WGS sequence"/>
</dbReference>
<keyword evidence="8" id="KW-0472">Membrane</keyword>
<proteinExistence type="inferred from homology"/>
<feature type="compositionally biased region" description="Polar residues" evidence="13">
    <location>
        <begin position="668"/>
        <end position="677"/>
    </location>
</feature>
<keyword evidence="10" id="KW-0675">Receptor</keyword>
<evidence type="ECO:0000256" key="5">
    <source>
        <dbReference type="ARBA" id="ARBA00022692"/>
    </source>
</evidence>
<name>A0A482X7G9_LAOST</name>
<dbReference type="GO" id="GO:0005737">
    <property type="term" value="C:cytoplasm"/>
    <property type="evidence" value="ECO:0007669"/>
    <property type="project" value="TreeGrafter"/>
</dbReference>
<evidence type="ECO:0000256" key="4">
    <source>
        <dbReference type="ARBA" id="ARBA00022606"/>
    </source>
</evidence>
<dbReference type="GO" id="GO:0005044">
    <property type="term" value="F:scavenger receptor activity"/>
    <property type="evidence" value="ECO:0007669"/>
    <property type="project" value="TreeGrafter"/>
</dbReference>
<feature type="compositionally biased region" description="Polar residues" evidence="13">
    <location>
        <begin position="1009"/>
        <end position="1038"/>
    </location>
</feature>